<dbReference type="InterPro" id="IPR036397">
    <property type="entry name" value="RNaseH_sf"/>
</dbReference>
<dbReference type="PANTHER" id="PTHR48475">
    <property type="entry name" value="RIBONUCLEASE H"/>
    <property type="match status" value="1"/>
</dbReference>
<feature type="compositionally biased region" description="Basic and acidic residues" evidence="1">
    <location>
        <begin position="183"/>
        <end position="214"/>
    </location>
</feature>
<evidence type="ECO:0000313" key="2">
    <source>
        <dbReference type="EMBL" id="GEU63591.1"/>
    </source>
</evidence>
<protein>
    <recommendedName>
        <fullName evidence="3">Reverse transcriptase domain-containing protein</fullName>
    </recommendedName>
</protein>
<accession>A0A6L2LP68</accession>
<proteinExistence type="predicted"/>
<feature type="region of interest" description="Disordered" evidence="1">
    <location>
        <begin position="177"/>
        <end position="214"/>
    </location>
</feature>
<evidence type="ECO:0000256" key="1">
    <source>
        <dbReference type="SAM" id="MobiDB-lite"/>
    </source>
</evidence>
<reference evidence="2" key="1">
    <citation type="journal article" date="2019" name="Sci. Rep.">
        <title>Draft genome of Tanacetum cinerariifolium, the natural source of mosquito coil.</title>
        <authorList>
            <person name="Yamashiro T."/>
            <person name="Shiraishi A."/>
            <person name="Satake H."/>
            <person name="Nakayama K."/>
        </authorList>
    </citation>
    <scope>NUCLEOTIDE SEQUENCE</scope>
</reference>
<dbReference type="AlphaFoldDB" id="A0A6L2LP68"/>
<name>A0A6L2LP68_TANCI</name>
<organism evidence="2">
    <name type="scientific">Tanacetum cinerariifolium</name>
    <name type="common">Dalmatian daisy</name>
    <name type="synonym">Chrysanthemum cinerariifolium</name>
    <dbReference type="NCBI Taxonomy" id="118510"/>
    <lineage>
        <taxon>Eukaryota</taxon>
        <taxon>Viridiplantae</taxon>
        <taxon>Streptophyta</taxon>
        <taxon>Embryophyta</taxon>
        <taxon>Tracheophyta</taxon>
        <taxon>Spermatophyta</taxon>
        <taxon>Magnoliopsida</taxon>
        <taxon>eudicotyledons</taxon>
        <taxon>Gunneridae</taxon>
        <taxon>Pentapetalae</taxon>
        <taxon>asterids</taxon>
        <taxon>campanulids</taxon>
        <taxon>Asterales</taxon>
        <taxon>Asteraceae</taxon>
        <taxon>Asteroideae</taxon>
        <taxon>Anthemideae</taxon>
        <taxon>Anthemidinae</taxon>
        <taxon>Tanacetum</taxon>
    </lineage>
</organism>
<dbReference type="InterPro" id="IPR012337">
    <property type="entry name" value="RNaseH-like_sf"/>
</dbReference>
<gene>
    <name evidence="2" type="ORF">Tci_035569</name>
</gene>
<dbReference type="PANTHER" id="PTHR48475:SF2">
    <property type="entry name" value="RIBONUCLEASE H"/>
    <property type="match status" value="1"/>
</dbReference>
<dbReference type="EMBL" id="BKCJ010004873">
    <property type="protein sequence ID" value="GEU63591.1"/>
    <property type="molecule type" value="Genomic_DNA"/>
</dbReference>
<sequence length="240" mass="27436">MPSNASQGTSVAETQEEPWTLCTDGSSRIDGSGAGLILTNPDGVEFTYALRFQFAASNNEAEYEALIVAKEDNMIKYLDIDKDLVSGFKTFSISQIPRIIEEEGSTWMTELMNYLKEGTLPEDEKEARKIHLKAFQYELMEGILYKRSFLTPWLRCVGPLQAEYVMKEIHEGSCSMHAGPRPLSERAGESQVSDRRNGLLHEVDRSKSDGNDYRRKSEEIRMGQYCMPLRYSRRNNLRQR</sequence>
<dbReference type="Gene3D" id="3.30.420.10">
    <property type="entry name" value="Ribonuclease H-like superfamily/Ribonuclease H"/>
    <property type="match status" value="1"/>
</dbReference>
<dbReference type="GO" id="GO:0003676">
    <property type="term" value="F:nucleic acid binding"/>
    <property type="evidence" value="ECO:0007669"/>
    <property type="project" value="InterPro"/>
</dbReference>
<comment type="caution">
    <text evidence="2">The sequence shown here is derived from an EMBL/GenBank/DDBJ whole genome shotgun (WGS) entry which is preliminary data.</text>
</comment>
<evidence type="ECO:0008006" key="3">
    <source>
        <dbReference type="Google" id="ProtNLM"/>
    </source>
</evidence>
<dbReference type="SUPFAM" id="SSF53098">
    <property type="entry name" value="Ribonuclease H-like"/>
    <property type="match status" value="1"/>
</dbReference>